<protein>
    <submittedName>
        <fullName evidence="2">Uncharacterized protein</fullName>
    </submittedName>
</protein>
<sequence>MDFLKIAGKLAGGKPGQDQTQGSGSSGLMHKITDAVTGQNHPGEKQNQRPYVSFPGNMSGPGAYQNMQHSGNPTGHYQPSGGYG</sequence>
<gene>
    <name evidence="2" type="ORF">PV06_06482</name>
</gene>
<feature type="region of interest" description="Disordered" evidence="1">
    <location>
        <begin position="1"/>
        <end position="84"/>
    </location>
</feature>
<name>A0A0D2DJ54_9EURO</name>
<dbReference type="HOGENOM" id="CLU_2527470_0_0_1"/>
<dbReference type="GeneID" id="27358556"/>
<dbReference type="AlphaFoldDB" id="A0A0D2DJ54"/>
<evidence type="ECO:0000313" key="3">
    <source>
        <dbReference type="Proteomes" id="UP000053342"/>
    </source>
</evidence>
<feature type="compositionally biased region" description="Polar residues" evidence="1">
    <location>
        <begin position="65"/>
        <end position="77"/>
    </location>
</feature>
<evidence type="ECO:0000256" key="1">
    <source>
        <dbReference type="SAM" id="MobiDB-lite"/>
    </source>
</evidence>
<reference evidence="2 3" key="1">
    <citation type="submission" date="2015-01" db="EMBL/GenBank/DDBJ databases">
        <title>The Genome Sequence of Exophiala oligosperma CBS72588.</title>
        <authorList>
            <consortium name="The Broad Institute Genomics Platform"/>
            <person name="Cuomo C."/>
            <person name="de Hoog S."/>
            <person name="Gorbushina A."/>
            <person name="Stielow B."/>
            <person name="Teixiera M."/>
            <person name="Abouelleil A."/>
            <person name="Chapman S.B."/>
            <person name="Priest M."/>
            <person name="Young S.K."/>
            <person name="Wortman J."/>
            <person name="Nusbaum C."/>
            <person name="Birren B."/>
        </authorList>
    </citation>
    <scope>NUCLEOTIDE SEQUENCE [LARGE SCALE GENOMIC DNA]</scope>
    <source>
        <strain evidence="2 3">CBS 72588</strain>
    </source>
</reference>
<dbReference type="Proteomes" id="UP000053342">
    <property type="component" value="Unassembled WGS sequence"/>
</dbReference>
<dbReference type="RefSeq" id="XP_016263209.1">
    <property type="nucleotide sequence ID" value="XM_016407605.1"/>
</dbReference>
<dbReference type="EMBL" id="KN847336">
    <property type="protein sequence ID" value="KIW42993.1"/>
    <property type="molecule type" value="Genomic_DNA"/>
</dbReference>
<evidence type="ECO:0000313" key="2">
    <source>
        <dbReference type="EMBL" id="KIW42993.1"/>
    </source>
</evidence>
<proteinExistence type="predicted"/>
<keyword evidence="3" id="KW-1185">Reference proteome</keyword>
<organism evidence="2 3">
    <name type="scientific">Exophiala oligosperma</name>
    <dbReference type="NCBI Taxonomy" id="215243"/>
    <lineage>
        <taxon>Eukaryota</taxon>
        <taxon>Fungi</taxon>
        <taxon>Dikarya</taxon>
        <taxon>Ascomycota</taxon>
        <taxon>Pezizomycotina</taxon>
        <taxon>Eurotiomycetes</taxon>
        <taxon>Chaetothyriomycetidae</taxon>
        <taxon>Chaetothyriales</taxon>
        <taxon>Herpotrichiellaceae</taxon>
        <taxon>Exophiala</taxon>
    </lineage>
</organism>
<dbReference type="VEuPathDB" id="FungiDB:PV06_06482"/>
<accession>A0A0D2DJ54</accession>
<dbReference type="OrthoDB" id="5428444at2759"/>